<dbReference type="Proteomes" id="UP001152795">
    <property type="component" value="Unassembled WGS sequence"/>
</dbReference>
<protein>
    <submittedName>
        <fullName evidence="1">Uncharacterized protein</fullName>
    </submittedName>
</protein>
<evidence type="ECO:0000313" key="1">
    <source>
        <dbReference type="EMBL" id="CAB4032504.1"/>
    </source>
</evidence>
<accession>A0A7D9JN40</accession>
<sequence>MAAFSPSHVFINCSFHGRDCNECGFSSLSGRSDYVALVDCNDDMTNHLAGCHLSKSVLQEHEVILARAGIFRWTEGQVKEMVICPKHRDCYGKYWRSATTCRYPVHKGKSQAIKQGRNMRVINLEMAIQTMDMYGVTVSIGSREF</sequence>
<reference evidence="1" key="1">
    <citation type="submission" date="2020-04" db="EMBL/GenBank/DDBJ databases">
        <authorList>
            <person name="Alioto T."/>
            <person name="Alioto T."/>
            <person name="Gomez Garrido J."/>
        </authorList>
    </citation>
    <scope>NUCLEOTIDE SEQUENCE</scope>
    <source>
        <strain evidence="1">A484AB</strain>
    </source>
</reference>
<proteinExistence type="predicted"/>
<comment type="caution">
    <text evidence="1">The sequence shown here is derived from an EMBL/GenBank/DDBJ whole genome shotgun (WGS) entry which is preliminary data.</text>
</comment>
<dbReference type="AlphaFoldDB" id="A0A7D9JN40"/>
<organism evidence="1 2">
    <name type="scientific">Paramuricea clavata</name>
    <name type="common">Red gorgonian</name>
    <name type="synonym">Violescent sea-whip</name>
    <dbReference type="NCBI Taxonomy" id="317549"/>
    <lineage>
        <taxon>Eukaryota</taxon>
        <taxon>Metazoa</taxon>
        <taxon>Cnidaria</taxon>
        <taxon>Anthozoa</taxon>
        <taxon>Octocorallia</taxon>
        <taxon>Malacalcyonacea</taxon>
        <taxon>Plexauridae</taxon>
        <taxon>Paramuricea</taxon>
    </lineage>
</organism>
<dbReference type="OrthoDB" id="5954650at2759"/>
<dbReference type="EMBL" id="CACRXK020018454">
    <property type="protein sequence ID" value="CAB4032504.1"/>
    <property type="molecule type" value="Genomic_DNA"/>
</dbReference>
<keyword evidence="2" id="KW-1185">Reference proteome</keyword>
<gene>
    <name evidence="1" type="ORF">PACLA_8A079534</name>
</gene>
<name>A0A7D9JN40_PARCT</name>
<evidence type="ECO:0000313" key="2">
    <source>
        <dbReference type="Proteomes" id="UP001152795"/>
    </source>
</evidence>